<reference evidence="3 4" key="1">
    <citation type="journal article" date="2012" name="Appl. Environ. Microbiol.">
        <title>Short-read sequencing for genomic analysis of the brown rot fungus Fibroporia radiculosa.</title>
        <authorList>
            <person name="Tang J.D."/>
            <person name="Perkins A.D."/>
            <person name="Sonstegard T.S."/>
            <person name="Schroeder S.G."/>
            <person name="Burgess S.C."/>
            <person name="Diehl S.V."/>
        </authorList>
    </citation>
    <scope>NUCLEOTIDE SEQUENCE [LARGE SCALE GENOMIC DNA]</scope>
    <source>
        <strain evidence="3 4">TFFH 294</strain>
    </source>
</reference>
<organism evidence="3 4">
    <name type="scientific">Fibroporia radiculosa</name>
    <dbReference type="NCBI Taxonomy" id="599839"/>
    <lineage>
        <taxon>Eukaryota</taxon>
        <taxon>Fungi</taxon>
        <taxon>Dikarya</taxon>
        <taxon>Basidiomycota</taxon>
        <taxon>Agaricomycotina</taxon>
        <taxon>Agaricomycetes</taxon>
        <taxon>Polyporales</taxon>
        <taxon>Fibroporiaceae</taxon>
        <taxon>Fibroporia</taxon>
    </lineage>
</organism>
<dbReference type="PANTHER" id="PTHR28251">
    <property type="entry name" value="V-TYPE ATPASE ASSEMBLY FACTOR PKR1"/>
    <property type="match status" value="1"/>
</dbReference>
<dbReference type="GeneID" id="24094088"/>
<evidence type="ECO:0000313" key="3">
    <source>
        <dbReference type="EMBL" id="CCL99177.1"/>
    </source>
</evidence>
<feature type="region of interest" description="Disordered" evidence="1">
    <location>
        <begin position="82"/>
        <end position="102"/>
    </location>
</feature>
<evidence type="ECO:0000256" key="2">
    <source>
        <dbReference type="SAM" id="Phobius"/>
    </source>
</evidence>
<feature type="compositionally biased region" description="Low complexity" evidence="1">
    <location>
        <begin position="82"/>
        <end position="94"/>
    </location>
</feature>
<keyword evidence="4" id="KW-1185">Reference proteome</keyword>
<gene>
    <name evidence="3" type="ORF">FIBRA_01192</name>
</gene>
<dbReference type="Proteomes" id="UP000006352">
    <property type="component" value="Unassembled WGS sequence"/>
</dbReference>
<dbReference type="Pfam" id="PF08636">
    <property type="entry name" value="Pkr1"/>
    <property type="match status" value="1"/>
</dbReference>
<keyword evidence="2" id="KW-0812">Transmembrane</keyword>
<protein>
    <submittedName>
        <fullName evidence="3">Uncharacterized protein</fullName>
    </submittedName>
</protein>
<dbReference type="GO" id="GO:0005789">
    <property type="term" value="C:endoplasmic reticulum membrane"/>
    <property type="evidence" value="ECO:0007669"/>
    <property type="project" value="TreeGrafter"/>
</dbReference>
<dbReference type="PANTHER" id="PTHR28251:SF1">
    <property type="entry name" value="V-TYPE ATPASE ASSEMBLY FACTOR PKR1"/>
    <property type="match status" value="1"/>
</dbReference>
<evidence type="ECO:0000256" key="1">
    <source>
        <dbReference type="SAM" id="MobiDB-lite"/>
    </source>
</evidence>
<dbReference type="GO" id="GO:0070072">
    <property type="term" value="P:vacuolar proton-transporting V-type ATPase complex assembly"/>
    <property type="evidence" value="ECO:0007669"/>
    <property type="project" value="InterPro"/>
</dbReference>
<sequence length="102" mass="10790">MNSPSPVDSSSSFFSNVLTPGSSLHPTFLLVVDGAFGALLVVLLALAAVTRGNLHFFALILIELGLWASVKWFVHELQNVPAQEGQAATAGGKKQASRLKDD</sequence>
<dbReference type="RefSeq" id="XP_012178460.1">
    <property type="nucleotide sequence ID" value="XM_012323070.1"/>
</dbReference>
<proteinExistence type="predicted"/>
<feature type="transmembrane region" description="Helical" evidence="2">
    <location>
        <begin position="56"/>
        <end position="74"/>
    </location>
</feature>
<keyword evidence="2" id="KW-0472">Membrane</keyword>
<feature type="transmembrane region" description="Helical" evidence="2">
    <location>
        <begin position="28"/>
        <end position="49"/>
    </location>
</feature>
<keyword evidence="2" id="KW-1133">Transmembrane helix</keyword>
<dbReference type="InParanoid" id="J4HSX1"/>
<dbReference type="AlphaFoldDB" id="J4HSX1"/>
<accession>J4HSX1</accession>
<dbReference type="OrthoDB" id="9626941at2759"/>
<dbReference type="EMBL" id="HE796918">
    <property type="protein sequence ID" value="CCL99177.1"/>
    <property type="molecule type" value="Genomic_DNA"/>
</dbReference>
<evidence type="ECO:0000313" key="4">
    <source>
        <dbReference type="Proteomes" id="UP000006352"/>
    </source>
</evidence>
<dbReference type="HOGENOM" id="CLU_068499_2_0_1"/>
<name>J4HSX1_9APHY</name>
<dbReference type="InterPro" id="IPR013945">
    <property type="entry name" value="Pkr1"/>
</dbReference>